<dbReference type="InterPro" id="IPR001461">
    <property type="entry name" value="Aspartic_peptidase_A1"/>
</dbReference>
<keyword evidence="4 6" id="KW-0064">Aspartyl protease</keyword>
<dbReference type="PRINTS" id="PR00792">
    <property type="entry name" value="PEPSIN"/>
</dbReference>
<dbReference type="PROSITE" id="PS00141">
    <property type="entry name" value="ASP_PROTEASE"/>
    <property type="match status" value="1"/>
</dbReference>
<dbReference type="InterPro" id="IPR021109">
    <property type="entry name" value="Peptidase_aspartic_dom_sf"/>
</dbReference>
<evidence type="ECO:0000256" key="2">
    <source>
        <dbReference type="ARBA" id="ARBA00022670"/>
    </source>
</evidence>
<gene>
    <name evidence="9" type="ORF">SLS63_008203</name>
</gene>
<protein>
    <recommendedName>
        <fullName evidence="8">Peptidase A1 domain-containing protein</fullName>
    </recommendedName>
</protein>
<evidence type="ECO:0000313" key="9">
    <source>
        <dbReference type="EMBL" id="KAK7725339.1"/>
    </source>
</evidence>
<dbReference type="EMBL" id="JAKNSF020000050">
    <property type="protein sequence ID" value="KAK7725339.1"/>
    <property type="molecule type" value="Genomic_DNA"/>
</dbReference>
<comment type="caution">
    <text evidence="9">The sequence shown here is derived from an EMBL/GenBank/DDBJ whole genome shotgun (WGS) entry which is preliminary data.</text>
</comment>
<dbReference type="InterPro" id="IPR033876">
    <property type="entry name" value="SAP-like"/>
</dbReference>
<accession>A0ABR1P396</accession>
<feature type="domain" description="Peptidase A1" evidence="8">
    <location>
        <begin position="112"/>
        <end position="458"/>
    </location>
</feature>
<comment type="similarity">
    <text evidence="1 6">Belongs to the peptidase A1 family.</text>
</comment>
<dbReference type="Pfam" id="PF00026">
    <property type="entry name" value="Asp"/>
    <property type="match status" value="1"/>
</dbReference>
<evidence type="ECO:0000256" key="6">
    <source>
        <dbReference type="RuleBase" id="RU000454"/>
    </source>
</evidence>
<reference evidence="9 10" key="1">
    <citation type="submission" date="2024-02" db="EMBL/GenBank/DDBJ databases">
        <title>De novo assembly and annotation of 12 fungi associated with fruit tree decline syndrome in Ontario, Canada.</title>
        <authorList>
            <person name="Sulman M."/>
            <person name="Ellouze W."/>
            <person name="Ilyukhin E."/>
        </authorList>
    </citation>
    <scope>NUCLEOTIDE SEQUENCE [LARGE SCALE GENOMIC DNA]</scope>
    <source>
        <strain evidence="9 10">M169</strain>
    </source>
</reference>
<dbReference type="Gene3D" id="2.40.70.10">
    <property type="entry name" value="Acid Proteases"/>
    <property type="match status" value="2"/>
</dbReference>
<keyword evidence="7" id="KW-1133">Transmembrane helix</keyword>
<proteinExistence type="inferred from homology"/>
<evidence type="ECO:0000256" key="4">
    <source>
        <dbReference type="ARBA" id="ARBA00022750"/>
    </source>
</evidence>
<feature type="transmembrane region" description="Helical" evidence="7">
    <location>
        <begin position="25"/>
        <end position="46"/>
    </location>
</feature>
<dbReference type="PANTHER" id="PTHR47966:SF65">
    <property type="entry name" value="ASPARTIC-TYPE ENDOPEPTIDASE"/>
    <property type="match status" value="1"/>
</dbReference>
<keyword evidence="7" id="KW-0812">Transmembrane</keyword>
<keyword evidence="3" id="KW-0732">Signal</keyword>
<dbReference type="PROSITE" id="PS51767">
    <property type="entry name" value="PEPTIDASE_A1"/>
    <property type="match status" value="1"/>
</dbReference>
<dbReference type="Proteomes" id="UP001430848">
    <property type="component" value="Unassembled WGS sequence"/>
</dbReference>
<keyword evidence="7" id="KW-0472">Membrane</keyword>
<evidence type="ECO:0000256" key="5">
    <source>
        <dbReference type="ARBA" id="ARBA00022801"/>
    </source>
</evidence>
<dbReference type="PANTHER" id="PTHR47966">
    <property type="entry name" value="BETA-SITE APP-CLEAVING ENZYME, ISOFORM A-RELATED"/>
    <property type="match status" value="1"/>
</dbReference>
<name>A0ABR1P396_DIAER</name>
<dbReference type="InterPro" id="IPR033121">
    <property type="entry name" value="PEPTIDASE_A1"/>
</dbReference>
<keyword evidence="10" id="KW-1185">Reference proteome</keyword>
<sequence>MYKSNTLLPSDNMHLAETAINSNTGLPYAAVLINLLHNLRFVYFTFLSKMKLAALFIISIVSAGTSAGYIVSDLTRRVKSQSRASLRRTQRLARRQSASVETFLPQDDHSQYLINFTVGTPPQSVAAILDTGSTDVFIPSTTHPKCHAGECVAGAFDAATSTSLNVLIRDGFKTQFVDPADTDSGDWIDETLTIGGSKSVTKAIMAVSNSGFDAIGVFGLGYAQNEAVPNPNGNGTYPTVLDTMVSQGLLARPAYSLHLDSVDQAGGSICFGCIDESKFTGPLTALPIQPGTSARVPEFYVTLSSIVLTDAAGKETALTPDGFAPSALLDSGTSTTGLPNSVFEPIAKGLGAVGVDVSDTQDGSQFIYTVPCELKATNATLTYTFGGTDASASRVVVPLSQVIGNTGQEFNTSEFASPEGGCDMGFEGPIAGVAILGDTFMRSAYMVFDLANNVVAMAQAKVGGIGDNTTHPSEACIKEIPAGTGLLGVNVTASAPGTQIPAELADAKPNVTAATQGPDGKIQPGTPTFNLLC</sequence>
<keyword evidence="5 6" id="KW-0378">Hydrolase</keyword>
<dbReference type="InterPro" id="IPR001969">
    <property type="entry name" value="Aspartic_peptidase_AS"/>
</dbReference>
<keyword evidence="2 6" id="KW-0645">Protease</keyword>
<organism evidence="9 10">
    <name type="scientific">Diaporthe eres</name>
    <name type="common">Phomopsis oblonga</name>
    <dbReference type="NCBI Taxonomy" id="83184"/>
    <lineage>
        <taxon>Eukaryota</taxon>
        <taxon>Fungi</taxon>
        <taxon>Dikarya</taxon>
        <taxon>Ascomycota</taxon>
        <taxon>Pezizomycotina</taxon>
        <taxon>Sordariomycetes</taxon>
        <taxon>Sordariomycetidae</taxon>
        <taxon>Diaporthales</taxon>
        <taxon>Diaporthaceae</taxon>
        <taxon>Diaporthe</taxon>
        <taxon>Diaporthe eres species complex</taxon>
    </lineage>
</organism>
<dbReference type="CDD" id="cd05474">
    <property type="entry name" value="SAP_like"/>
    <property type="match status" value="1"/>
</dbReference>
<evidence type="ECO:0000256" key="1">
    <source>
        <dbReference type="ARBA" id="ARBA00007447"/>
    </source>
</evidence>
<evidence type="ECO:0000256" key="7">
    <source>
        <dbReference type="SAM" id="Phobius"/>
    </source>
</evidence>
<feature type="transmembrane region" description="Helical" evidence="7">
    <location>
        <begin position="53"/>
        <end position="71"/>
    </location>
</feature>
<evidence type="ECO:0000259" key="8">
    <source>
        <dbReference type="PROSITE" id="PS51767"/>
    </source>
</evidence>
<evidence type="ECO:0000256" key="3">
    <source>
        <dbReference type="ARBA" id="ARBA00022729"/>
    </source>
</evidence>
<evidence type="ECO:0000313" key="10">
    <source>
        <dbReference type="Proteomes" id="UP001430848"/>
    </source>
</evidence>
<dbReference type="SUPFAM" id="SSF50630">
    <property type="entry name" value="Acid proteases"/>
    <property type="match status" value="1"/>
</dbReference>